<dbReference type="InterPro" id="IPR029455">
    <property type="entry name" value="GHL15"/>
</dbReference>
<name>A0A428YUY6_KIBAR</name>
<dbReference type="OrthoDB" id="3656692at2"/>
<sequence>MSLDDLPRFREEAHALAKDIHELDIDRLAAEARFSERLAVLSGRANDLAVKLQNWNPTEPPTPTPTRPVVRMARAIYNDPDIDGRWARQIVQGQPETVKRIPALKQAGAEEILRYTFPLTWTDHPHAAYRMGADPAAFNPAWLATRSGSRIRSTKFDAGDGFGHYLIDVGLTAYQQASAQWLIRKCQTEGYTGIYLDEINEFQAYAGYTIPSNYANDYRFQIAQLAYIRYVAAELKNAGLSCHVNLASNATAWRQHVADACDGVEIEFFVVQYTVNSLDAWHVANLSNGVWKEQLDWVAANEARGHSTMCQADARNENEVRYALASMLLVTEGNGVFAATKGGYGTGSAWWTADMANAQKLGQPMGAKRTTPDGLHVRDFEQGSVAVNPSTKPINTLPATSGLIELR</sequence>
<accession>A0A428YUY6</accession>
<proteinExistence type="predicted"/>
<dbReference type="RefSeq" id="WP_037253832.1">
    <property type="nucleotide sequence ID" value="NZ_QHKI01000056.1"/>
</dbReference>
<dbReference type="AlphaFoldDB" id="A0A428YUY6"/>
<reference evidence="1 2" key="1">
    <citation type="submission" date="2018-05" db="EMBL/GenBank/DDBJ databases">
        <title>Evolution of GPA BGCs.</title>
        <authorList>
            <person name="Waglechner N."/>
            <person name="Wright G.D."/>
        </authorList>
    </citation>
    <scope>NUCLEOTIDE SEQUENCE [LARGE SCALE GENOMIC DNA]</scope>
    <source>
        <strain evidence="1 2">A82846</strain>
    </source>
</reference>
<comment type="caution">
    <text evidence="1">The sequence shown here is derived from an EMBL/GenBank/DDBJ whole genome shotgun (WGS) entry which is preliminary data.</text>
</comment>
<dbReference type="EMBL" id="QHKI01000056">
    <property type="protein sequence ID" value="RSM73465.1"/>
    <property type="molecule type" value="Genomic_DNA"/>
</dbReference>
<dbReference type="Proteomes" id="UP000287547">
    <property type="component" value="Unassembled WGS sequence"/>
</dbReference>
<dbReference type="Pfam" id="PF14885">
    <property type="entry name" value="GHL15"/>
    <property type="match status" value="1"/>
</dbReference>
<gene>
    <name evidence="1" type="ORF">DMH04_41375</name>
</gene>
<protein>
    <submittedName>
        <fullName evidence="1">Uncharacterized protein</fullName>
    </submittedName>
</protein>
<evidence type="ECO:0000313" key="1">
    <source>
        <dbReference type="EMBL" id="RSM73465.1"/>
    </source>
</evidence>
<evidence type="ECO:0000313" key="2">
    <source>
        <dbReference type="Proteomes" id="UP000287547"/>
    </source>
</evidence>
<organism evidence="1 2">
    <name type="scientific">Kibdelosporangium aridum</name>
    <dbReference type="NCBI Taxonomy" id="2030"/>
    <lineage>
        <taxon>Bacteria</taxon>
        <taxon>Bacillati</taxon>
        <taxon>Actinomycetota</taxon>
        <taxon>Actinomycetes</taxon>
        <taxon>Pseudonocardiales</taxon>
        <taxon>Pseudonocardiaceae</taxon>
        <taxon>Kibdelosporangium</taxon>
    </lineage>
</organism>